<evidence type="ECO:0000313" key="2">
    <source>
        <dbReference type="Proteomes" id="UP000268033"/>
    </source>
</evidence>
<name>A0A3N1NZ04_9GAMM</name>
<dbReference type="EMBL" id="RJUL01000007">
    <property type="protein sequence ID" value="ROQ24202.1"/>
    <property type="molecule type" value="Genomic_DNA"/>
</dbReference>
<comment type="caution">
    <text evidence="1">The sequence shown here is derived from an EMBL/GenBank/DDBJ whole genome shotgun (WGS) entry which is preliminary data.</text>
</comment>
<gene>
    <name evidence="1" type="ORF">EDC28_10783</name>
</gene>
<reference evidence="1 2" key="1">
    <citation type="submission" date="2018-11" db="EMBL/GenBank/DDBJ databases">
        <title>Genomic Encyclopedia of Type Strains, Phase IV (KMG-IV): sequencing the most valuable type-strain genomes for metagenomic binning, comparative biology and taxonomic classification.</title>
        <authorList>
            <person name="Goeker M."/>
        </authorList>
    </citation>
    <scope>NUCLEOTIDE SEQUENCE [LARGE SCALE GENOMIC DNA]</scope>
    <source>
        <strain evidence="1 2">DSM 21945</strain>
    </source>
</reference>
<proteinExistence type="predicted"/>
<keyword evidence="2" id="KW-1185">Reference proteome</keyword>
<organism evidence="1 2">
    <name type="scientific">Gallaecimonas pentaromativorans</name>
    <dbReference type="NCBI Taxonomy" id="584787"/>
    <lineage>
        <taxon>Bacteria</taxon>
        <taxon>Pseudomonadati</taxon>
        <taxon>Pseudomonadota</taxon>
        <taxon>Gammaproteobacteria</taxon>
        <taxon>Enterobacterales</taxon>
        <taxon>Gallaecimonadaceae</taxon>
        <taxon>Gallaecimonas</taxon>
    </lineage>
</organism>
<accession>A0A3N1NZ04</accession>
<dbReference type="RefSeq" id="WP_050659632.1">
    <property type="nucleotide sequence ID" value="NZ_JBLXEP010000010.1"/>
</dbReference>
<evidence type="ECO:0000313" key="1">
    <source>
        <dbReference type="EMBL" id="ROQ24202.1"/>
    </source>
</evidence>
<dbReference type="Proteomes" id="UP000268033">
    <property type="component" value="Unassembled WGS sequence"/>
</dbReference>
<protein>
    <submittedName>
        <fullName evidence="1">Uncharacterized protein</fullName>
    </submittedName>
</protein>
<dbReference type="AlphaFoldDB" id="A0A3N1NZ04"/>
<sequence length="115" mass="12807">MTHLHAYIAAINAAPSAQQIAKRELTDHSFEESGIEVTAQTGVYTFANGVVVQREFELEQSEPDPSQSCQECWIGYKVLSLPDGLEVQPRSKAFANKCQELFWMRMTARDQAASA</sequence>
<dbReference type="OrthoDB" id="8605335at2"/>